<organism evidence="14 15">
    <name type="scientific">Methanothrix harundinacea (strain 6Ac)</name>
    <name type="common">Methanosaeta harundinacea</name>
    <dbReference type="NCBI Taxonomy" id="1110509"/>
    <lineage>
        <taxon>Archaea</taxon>
        <taxon>Methanobacteriati</taxon>
        <taxon>Methanobacteriota</taxon>
        <taxon>Stenosarchaea group</taxon>
        <taxon>Methanomicrobia</taxon>
        <taxon>Methanotrichales</taxon>
        <taxon>Methanotrichaceae</taxon>
        <taxon>Methanothrix</taxon>
    </lineage>
</organism>
<reference evidence="14 15" key="1">
    <citation type="journal article" date="2012" name="PLoS ONE">
        <title>The genome characteristics and predicted function of methyl-group oxidation pathway in the obligate aceticlastic methanogens, Methanosaeta spp.</title>
        <authorList>
            <person name="Zhu J."/>
            <person name="Zheng H."/>
            <person name="Ai G."/>
            <person name="Zhang G."/>
            <person name="Liu D."/>
            <person name="Liu X."/>
            <person name="Dong X."/>
        </authorList>
    </citation>
    <scope>NUCLEOTIDE SEQUENCE [LARGE SCALE GENOMIC DNA]</scope>
    <source>
        <strain evidence="14 15">6Ac</strain>
    </source>
</reference>
<dbReference type="EC" id="2.4.1.117" evidence="4"/>
<evidence type="ECO:0000256" key="5">
    <source>
        <dbReference type="ARBA" id="ARBA00022676"/>
    </source>
</evidence>
<evidence type="ECO:0000256" key="9">
    <source>
        <dbReference type="ARBA" id="ARBA00022968"/>
    </source>
</evidence>
<dbReference type="CDD" id="cd04188">
    <property type="entry name" value="DPG_synthase"/>
    <property type="match status" value="1"/>
</dbReference>
<dbReference type="AlphaFoldDB" id="G7WMI3"/>
<dbReference type="GO" id="GO:0006487">
    <property type="term" value="P:protein N-linked glycosylation"/>
    <property type="evidence" value="ECO:0007669"/>
    <property type="project" value="TreeGrafter"/>
</dbReference>
<dbReference type="InterPro" id="IPR001173">
    <property type="entry name" value="Glyco_trans_2-like"/>
</dbReference>
<dbReference type="HOGENOM" id="CLU_033536_9_0_2"/>
<keyword evidence="7" id="KW-0812">Transmembrane</keyword>
<evidence type="ECO:0000259" key="13">
    <source>
        <dbReference type="Pfam" id="PF00535"/>
    </source>
</evidence>
<dbReference type="PANTHER" id="PTHR10859:SF91">
    <property type="entry name" value="DOLICHYL-PHOSPHATE BETA-GLUCOSYLTRANSFERASE"/>
    <property type="match status" value="1"/>
</dbReference>
<dbReference type="KEGG" id="mhi:Mhar_1110"/>
<comment type="similarity">
    <text evidence="3">Belongs to the glycosyltransferase 2 family.</text>
</comment>
<comment type="pathway">
    <text evidence="2">Protein modification; protein glycosylation.</text>
</comment>
<evidence type="ECO:0000256" key="1">
    <source>
        <dbReference type="ARBA" id="ARBA00004389"/>
    </source>
</evidence>
<feature type="domain" description="Glycosyltransferase 2-like" evidence="13">
    <location>
        <begin position="3"/>
        <end position="162"/>
    </location>
</feature>
<keyword evidence="15" id="KW-1185">Reference proteome</keyword>
<dbReference type="SUPFAM" id="SSF53448">
    <property type="entry name" value="Nucleotide-diphospho-sugar transferases"/>
    <property type="match status" value="1"/>
</dbReference>
<evidence type="ECO:0000313" key="14">
    <source>
        <dbReference type="EMBL" id="AET64478.1"/>
    </source>
</evidence>
<evidence type="ECO:0000256" key="10">
    <source>
        <dbReference type="ARBA" id="ARBA00022989"/>
    </source>
</evidence>
<evidence type="ECO:0000256" key="4">
    <source>
        <dbReference type="ARBA" id="ARBA00012583"/>
    </source>
</evidence>
<proteinExistence type="inferred from homology"/>
<dbReference type="InterPro" id="IPR035518">
    <property type="entry name" value="DPG_synthase"/>
</dbReference>
<dbReference type="Proteomes" id="UP000005877">
    <property type="component" value="Chromosome"/>
</dbReference>
<keyword evidence="8" id="KW-0256">Endoplasmic reticulum</keyword>
<keyword evidence="11" id="KW-0472">Membrane</keyword>
<dbReference type="InterPro" id="IPR029044">
    <property type="entry name" value="Nucleotide-diphossugar_trans"/>
</dbReference>
<keyword evidence="6 14" id="KW-0808">Transferase</keyword>
<protein>
    <recommendedName>
        <fullName evidence="4">dolichyl-phosphate beta-glucosyltransferase</fullName>
        <ecNumber evidence="4">2.4.1.117</ecNumber>
    </recommendedName>
</protein>
<comment type="subcellular location">
    <subcellularLocation>
        <location evidence="1">Endoplasmic reticulum membrane</location>
        <topology evidence="1">Single-pass membrane protein</topology>
    </subcellularLocation>
</comment>
<evidence type="ECO:0000256" key="12">
    <source>
        <dbReference type="ARBA" id="ARBA00045097"/>
    </source>
</evidence>
<evidence type="ECO:0000256" key="2">
    <source>
        <dbReference type="ARBA" id="ARBA00004922"/>
    </source>
</evidence>
<dbReference type="Pfam" id="PF00535">
    <property type="entry name" value="Glycos_transf_2"/>
    <property type="match status" value="1"/>
</dbReference>
<comment type="catalytic activity">
    <reaction evidence="12">
        <text>a di-trans,poly-cis-dolichyl phosphate + UDP-alpha-D-glucose = a di-trans,poly-cis-dolichyl beta-D-glucosyl phosphate + UDP</text>
        <dbReference type="Rhea" id="RHEA:15401"/>
        <dbReference type="Rhea" id="RHEA-COMP:19498"/>
        <dbReference type="Rhea" id="RHEA-COMP:19502"/>
        <dbReference type="ChEBI" id="CHEBI:57525"/>
        <dbReference type="ChEBI" id="CHEBI:57683"/>
        <dbReference type="ChEBI" id="CHEBI:58223"/>
        <dbReference type="ChEBI" id="CHEBI:58885"/>
        <dbReference type="EC" id="2.4.1.117"/>
    </reaction>
    <physiologicalReaction direction="left-to-right" evidence="12">
        <dbReference type="Rhea" id="RHEA:15402"/>
    </physiologicalReaction>
</comment>
<dbReference type="STRING" id="1110509.Mhar_1110"/>
<evidence type="ECO:0000313" key="15">
    <source>
        <dbReference type="Proteomes" id="UP000005877"/>
    </source>
</evidence>
<evidence type="ECO:0000256" key="6">
    <source>
        <dbReference type="ARBA" id="ARBA00022679"/>
    </source>
</evidence>
<keyword evidence="5" id="KW-0328">Glycosyltransferase</keyword>
<evidence type="ECO:0000256" key="7">
    <source>
        <dbReference type="ARBA" id="ARBA00022692"/>
    </source>
</evidence>
<evidence type="ECO:0000256" key="8">
    <source>
        <dbReference type="ARBA" id="ARBA00022824"/>
    </source>
</evidence>
<accession>G7WMI3</accession>
<keyword evidence="10" id="KW-1133">Transmembrane helix</keyword>
<dbReference type="GO" id="GO:0004581">
    <property type="term" value="F:dolichyl-phosphate beta-glucosyltransferase activity"/>
    <property type="evidence" value="ECO:0007669"/>
    <property type="project" value="UniProtKB-EC"/>
</dbReference>
<keyword evidence="9" id="KW-0735">Signal-anchor</keyword>
<dbReference type="EMBL" id="CP003117">
    <property type="protein sequence ID" value="AET64478.1"/>
    <property type="molecule type" value="Genomic_DNA"/>
</dbReference>
<evidence type="ECO:0000256" key="3">
    <source>
        <dbReference type="ARBA" id="ARBA00006739"/>
    </source>
</evidence>
<gene>
    <name evidence="14" type="ordered locus">Mhar_1110</name>
</gene>
<evidence type="ECO:0000256" key="11">
    <source>
        <dbReference type="ARBA" id="ARBA00023136"/>
    </source>
</evidence>
<dbReference type="Gene3D" id="3.90.550.10">
    <property type="entry name" value="Spore Coat Polysaccharide Biosynthesis Protein SpsA, Chain A"/>
    <property type="match status" value="1"/>
</dbReference>
<name>G7WMI3_METH6</name>
<dbReference type="PANTHER" id="PTHR10859">
    <property type="entry name" value="GLYCOSYL TRANSFERASE"/>
    <property type="match status" value="1"/>
</dbReference>
<dbReference type="PATRIC" id="fig|1110509.7.peg.1233"/>
<sequence length="224" mass="25304">MNSIIIPAYNEESRITAVLLHLSEEFPGQEIIVVCDGVDGTKDIVENLSIKNPNIQILNFKEKLGKGGAIIEGFRAANGEKIGFIDADESVNADEFKLMFDFDAEIDGVIASRRLKTSKILVKQPIKRRIASKCFNIFVRILFGLPFKDTQCGAKVFKREAILDIINDLETGGFEIDVEILWRLKNNGYIIIEYPITWKHSEGSKFNLNQSTSMLTSLLKMRFK</sequence>